<evidence type="ECO:0000256" key="6">
    <source>
        <dbReference type="ARBA" id="ARBA00022679"/>
    </source>
</evidence>
<dbReference type="InterPro" id="IPR006371">
    <property type="entry name" value="Polyprenyltransferase_UbiA-li"/>
</dbReference>
<dbReference type="GO" id="GO:0008412">
    <property type="term" value="F:4-hydroxybenzoate polyprenyltransferase activity"/>
    <property type="evidence" value="ECO:0007669"/>
    <property type="project" value="UniProtKB-EC"/>
</dbReference>
<keyword evidence="8 12" id="KW-0812">Transmembrane</keyword>
<evidence type="ECO:0000313" key="14">
    <source>
        <dbReference type="Proteomes" id="UP000824176"/>
    </source>
</evidence>
<evidence type="ECO:0000256" key="11">
    <source>
        <dbReference type="ARBA" id="ARBA00034524"/>
    </source>
</evidence>
<dbReference type="NCBIfam" id="TIGR01475">
    <property type="entry name" value="ubiA_other"/>
    <property type="match status" value="1"/>
</dbReference>
<dbReference type="EMBL" id="DXAQ01000067">
    <property type="protein sequence ID" value="HIZ89132.1"/>
    <property type="molecule type" value="Genomic_DNA"/>
</dbReference>
<evidence type="ECO:0000256" key="7">
    <source>
        <dbReference type="ARBA" id="ARBA00022688"/>
    </source>
</evidence>
<evidence type="ECO:0000256" key="2">
    <source>
        <dbReference type="ARBA" id="ARBA00004141"/>
    </source>
</evidence>
<sequence>MKSFFTFLKMIKLEHSLFALPFAFVGMFLAANGMPSWNVILWVVVAMVGARSAAMGLNRYADAEIDARNPRTASREIPAGNISKKSTIFYIILSLAVYFLAALMLNRLTAILSPIPILIFILYAYAKRFTNFCHIILGIALGLAPVCAWIAVTGTINLPPFILGGAIILWVAGFDILYAIQDIEYDRKEGLHSIPAVFGVSGSLIIARLLHFAAFFLFILLMAFTNLGYIYLAGVLISGALMAYEHSLVSKDDLSKLNMAFFNMNAYISITIMIFSIIDIWVGK</sequence>
<evidence type="ECO:0000256" key="10">
    <source>
        <dbReference type="ARBA" id="ARBA00023136"/>
    </source>
</evidence>
<accession>A0A9D2GTK8</accession>
<dbReference type="GO" id="GO:0006744">
    <property type="term" value="P:ubiquinone biosynthetic process"/>
    <property type="evidence" value="ECO:0007669"/>
    <property type="project" value="UniProtKB-KW"/>
</dbReference>
<keyword evidence="4" id="KW-1003">Cell membrane</keyword>
<dbReference type="FunFam" id="1.10.357.140:FF:000008">
    <property type="entry name" value="4-hydroxybenzoate octaprenyltransferase"/>
    <property type="match status" value="1"/>
</dbReference>
<feature type="transmembrane region" description="Helical" evidence="12">
    <location>
        <begin position="82"/>
        <end position="101"/>
    </location>
</feature>
<evidence type="ECO:0000256" key="9">
    <source>
        <dbReference type="ARBA" id="ARBA00022989"/>
    </source>
</evidence>
<dbReference type="Gene3D" id="1.20.120.1780">
    <property type="entry name" value="UbiA prenyltransferase"/>
    <property type="match status" value="1"/>
</dbReference>
<keyword evidence="5" id="KW-0997">Cell inner membrane</keyword>
<evidence type="ECO:0000256" key="1">
    <source>
        <dbReference type="ARBA" id="ARBA00001946"/>
    </source>
</evidence>
<protein>
    <recommendedName>
        <fullName evidence="11">4-hydroxybenzoate polyprenyltransferase</fullName>
        <ecNumber evidence="11">2.5.1.39</ecNumber>
    </recommendedName>
</protein>
<dbReference type="InterPro" id="IPR000537">
    <property type="entry name" value="UbiA_prenyltransferase"/>
</dbReference>
<evidence type="ECO:0000256" key="8">
    <source>
        <dbReference type="ARBA" id="ARBA00022692"/>
    </source>
</evidence>
<dbReference type="CDD" id="cd13959">
    <property type="entry name" value="PT_UbiA_COQ2"/>
    <property type="match status" value="1"/>
</dbReference>
<comment type="cofactor">
    <cofactor evidence="1">
        <name>Mg(2+)</name>
        <dbReference type="ChEBI" id="CHEBI:18420"/>
    </cofactor>
</comment>
<comment type="caution">
    <text evidence="13">The sequence shown here is derived from an EMBL/GenBank/DDBJ whole genome shotgun (WGS) entry which is preliminary data.</text>
</comment>
<dbReference type="Proteomes" id="UP000824176">
    <property type="component" value="Unassembled WGS sequence"/>
</dbReference>
<reference evidence="13" key="1">
    <citation type="journal article" date="2021" name="PeerJ">
        <title>Extensive microbial diversity within the chicken gut microbiome revealed by metagenomics and culture.</title>
        <authorList>
            <person name="Gilroy R."/>
            <person name="Ravi A."/>
            <person name="Getino M."/>
            <person name="Pursley I."/>
            <person name="Horton D.L."/>
            <person name="Alikhan N.F."/>
            <person name="Baker D."/>
            <person name="Gharbi K."/>
            <person name="Hall N."/>
            <person name="Watson M."/>
            <person name="Adriaenssens E.M."/>
            <person name="Foster-Nyarko E."/>
            <person name="Jarju S."/>
            <person name="Secka A."/>
            <person name="Antonio M."/>
            <person name="Oren A."/>
            <person name="Chaudhuri R.R."/>
            <person name="La Ragione R."/>
            <person name="Hildebrand F."/>
            <person name="Pallen M.J."/>
        </authorList>
    </citation>
    <scope>NUCLEOTIDE SEQUENCE</scope>
    <source>
        <strain evidence="13">ChiW4-1371</strain>
    </source>
</reference>
<evidence type="ECO:0000313" key="13">
    <source>
        <dbReference type="EMBL" id="HIZ89132.1"/>
    </source>
</evidence>
<dbReference type="InterPro" id="IPR039653">
    <property type="entry name" value="Prenyltransferase"/>
</dbReference>
<keyword evidence="7" id="KW-0831">Ubiquinone biosynthesis</keyword>
<dbReference type="Pfam" id="PF01040">
    <property type="entry name" value="UbiA"/>
    <property type="match status" value="1"/>
</dbReference>
<name>A0A9D2GTK8_9BACT</name>
<evidence type="ECO:0000256" key="4">
    <source>
        <dbReference type="ARBA" id="ARBA00022475"/>
    </source>
</evidence>
<feature type="transmembrane region" description="Helical" evidence="12">
    <location>
        <begin position="227"/>
        <end position="244"/>
    </location>
</feature>
<dbReference type="PANTHER" id="PTHR11048">
    <property type="entry name" value="PRENYLTRANSFERASES"/>
    <property type="match status" value="1"/>
</dbReference>
<dbReference type="FunFam" id="1.20.120.1780:FF:000001">
    <property type="entry name" value="4-hydroxybenzoate octaprenyltransferase"/>
    <property type="match status" value="1"/>
</dbReference>
<reference evidence="13" key="2">
    <citation type="submission" date="2021-04" db="EMBL/GenBank/DDBJ databases">
        <authorList>
            <person name="Gilroy R."/>
        </authorList>
    </citation>
    <scope>NUCLEOTIDE SEQUENCE</scope>
    <source>
        <strain evidence="13">ChiW4-1371</strain>
    </source>
</reference>
<feature type="transmembrane region" description="Helical" evidence="12">
    <location>
        <begin position="132"/>
        <end position="152"/>
    </location>
</feature>
<dbReference type="GO" id="GO:0005886">
    <property type="term" value="C:plasma membrane"/>
    <property type="evidence" value="ECO:0007669"/>
    <property type="project" value="TreeGrafter"/>
</dbReference>
<feature type="transmembrane region" description="Helical" evidence="12">
    <location>
        <begin position="40"/>
        <end position="61"/>
    </location>
</feature>
<proteinExistence type="inferred from homology"/>
<dbReference type="AlphaFoldDB" id="A0A9D2GTK8"/>
<dbReference type="PANTHER" id="PTHR11048:SF28">
    <property type="entry name" value="4-HYDROXYBENZOATE POLYPRENYLTRANSFERASE, MITOCHONDRIAL"/>
    <property type="match status" value="1"/>
</dbReference>
<comment type="similarity">
    <text evidence="3">Belongs to the UbiA prenyltransferase family.</text>
</comment>
<evidence type="ECO:0000256" key="5">
    <source>
        <dbReference type="ARBA" id="ARBA00022519"/>
    </source>
</evidence>
<dbReference type="Gene3D" id="1.10.357.140">
    <property type="entry name" value="UbiA prenyltransferase"/>
    <property type="match status" value="1"/>
</dbReference>
<keyword evidence="9 12" id="KW-1133">Transmembrane helix</keyword>
<dbReference type="EC" id="2.5.1.39" evidence="11"/>
<comment type="subcellular location">
    <subcellularLocation>
        <location evidence="2">Membrane</location>
        <topology evidence="2">Multi-pass membrane protein</topology>
    </subcellularLocation>
</comment>
<evidence type="ECO:0000256" key="3">
    <source>
        <dbReference type="ARBA" id="ARBA00005985"/>
    </source>
</evidence>
<keyword evidence="10 12" id="KW-0472">Membrane</keyword>
<organism evidence="13 14">
    <name type="scientific">Candidatus Mucispirillum faecigallinarum</name>
    <dbReference type="NCBI Taxonomy" id="2838699"/>
    <lineage>
        <taxon>Bacteria</taxon>
        <taxon>Pseudomonadati</taxon>
        <taxon>Deferribacterota</taxon>
        <taxon>Deferribacteres</taxon>
        <taxon>Deferribacterales</taxon>
        <taxon>Mucispirillaceae</taxon>
        <taxon>Mucispirillum</taxon>
    </lineage>
</organism>
<dbReference type="InterPro" id="IPR044878">
    <property type="entry name" value="UbiA_sf"/>
</dbReference>
<evidence type="ECO:0000256" key="12">
    <source>
        <dbReference type="SAM" id="Phobius"/>
    </source>
</evidence>
<gene>
    <name evidence="13" type="primary">ubiA</name>
    <name evidence="13" type="ORF">H9804_04245</name>
</gene>
<keyword evidence="6" id="KW-0808">Transferase</keyword>
<feature type="transmembrane region" description="Helical" evidence="12">
    <location>
        <begin position="264"/>
        <end position="282"/>
    </location>
</feature>
<feature type="transmembrane region" description="Helical" evidence="12">
    <location>
        <begin position="158"/>
        <end position="180"/>
    </location>
</feature>
<feature type="transmembrane region" description="Helical" evidence="12">
    <location>
        <begin position="107"/>
        <end position="125"/>
    </location>
</feature>
<feature type="transmembrane region" description="Helical" evidence="12">
    <location>
        <begin position="192"/>
        <end position="221"/>
    </location>
</feature>